<dbReference type="SMART" id="SM00093">
    <property type="entry name" value="SERPIN"/>
    <property type="match status" value="1"/>
</dbReference>
<evidence type="ECO:0000313" key="4">
    <source>
        <dbReference type="Proteomes" id="UP001302349"/>
    </source>
</evidence>
<dbReference type="Gene3D" id="2.30.39.10">
    <property type="entry name" value="Alpha-1-antitrypsin, domain 1"/>
    <property type="match status" value="1"/>
</dbReference>
<sequence length="418" mass="47079">MKHLLANINRLTWVSLFVTTFISGCSTEEPVSNIPNLRTLSVPEEQVASASNNFSFDVFYQINKQHQSANIFISPFSISAALSMTANGAEGDTKSAIKQVIGNADVADDDMNEAYKGLQDFLLDVDKKVALEIANSNWYTKEYTIKSAFKEILLNYYNAEVKSADFRAPTTVGDINGWIEDKTNGKIRDMLDRIPDDAVMYLINAIYFKADWQYKFDDSKTTKATFYAPTGETEVDMMFSKGARINYRYGEDFTMVDIPYGNGQYSMTIFMQAGSRSINQIIETFDGATFADYLDKADTITAELYLPRFKLQFKEELKETLSDMGMGIAFSDKADFSNLFDEKLALVISRVLHQSFIEVNEKGSEAAAATIVEMVELSSNSTPHPRIFRVDRPFAFFIREKHSNVILFAGKMLSPTNN</sequence>
<keyword evidence="4" id="KW-1185">Reference proteome</keyword>
<feature type="domain" description="Serpin" evidence="2">
    <location>
        <begin position="56"/>
        <end position="415"/>
    </location>
</feature>
<proteinExistence type="inferred from homology"/>
<reference evidence="3 4" key="1">
    <citation type="journal article" date="2023" name="Microbiol. Resour. Announc.">
        <title>Complete Genome Sequence of Imperialibacter roseus strain P4T.</title>
        <authorList>
            <person name="Tizabi D.R."/>
            <person name="Bachvaroff T."/>
            <person name="Hill R.T."/>
        </authorList>
    </citation>
    <scope>NUCLEOTIDE SEQUENCE [LARGE SCALE GENOMIC DNA]</scope>
    <source>
        <strain evidence="3 4">P4T</strain>
    </source>
</reference>
<dbReference type="InterPro" id="IPR000215">
    <property type="entry name" value="Serpin_fam"/>
</dbReference>
<dbReference type="SUPFAM" id="SSF56574">
    <property type="entry name" value="Serpins"/>
    <property type="match status" value="1"/>
</dbReference>
<accession>A0ABZ0IH75</accession>
<evidence type="ECO:0000259" key="2">
    <source>
        <dbReference type="SMART" id="SM00093"/>
    </source>
</evidence>
<evidence type="ECO:0000313" key="3">
    <source>
        <dbReference type="EMBL" id="WOK04399.1"/>
    </source>
</evidence>
<dbReference type="Proteomes" id="UP001302349">
    <property type="component" value="Chromosome"/>
</dbReference>
<dbReference type="InterPro" id="IPR042185">
    <property type="entry name" value="Serpin_sf_2"/>
</dbReference>
<dbReference type="PROSITE" id="PS51257">
    <property type="entry name" value="PROKAR_LIPOPROTEIN"/>
    <property type="match status" value="1"/>
</dbReference>
<dbReference type="PANTHER" id="PTHR11461">
    <property type="entry name" value="SERINE PROTEASE INHIBITOR, SERPIN"/>
    <property type="match status" value="1"/>
</dbReference>
<dbReference type="CDD" id="cd19588">
    <property type="entry name" value="serpin_miropin-like"/>
    <property type="match status" value="1"/>
</dbReference>
<gene>
    <name evidence="3" type="ORF">RT717_15065</name>
</gene>
<dbReference type="EMBL" id="CP136051">
    <property type="protein sequence ID" value="WOK04399.1"/>
    <property type="molecule type" value="Genomic_DNA"/>
</dbReference>
<evidence type="ECO:0000256" key="1">
    <source>
        <dbReference type="RuleBase" id="RU000411"/>
    </source>
</evidence>
<dbReference type="InterPro" id="IPR036186">
    <property type="entry name" value="Serpin_sf"/>
</dbReference>
<dbReference type="Gene3D" id="3.30.497.10">
    <property type="entry name" value="Antithrombin, subunit I, domain 2"/>
    <property type="match status" value="1"/>
</dbReference>
<dbReference type="InterPro" id="IPR042178">
    <property type="entry name" value="Serpin_sf_1"/>
</dbReference>
<name>A0ABZ0IH75_9BACT</name>
<dbReference type="PANTHER" id="PTHR11461:SF211">
    <property type="entry name" value="GH10112P-RELATED"/>
    <property type="match status" value="1"/>
</dbReference>
<dbReference type="InterPro" id="IPR023796">
    <property type="entry name" value="Serpin_dom"/>
</dbReference>
<dbReference type="Pfam" id="PF00079">
    <property type="entry name" value="Serpin"/>
    <property type="match status" value="1"/>
</dbReference>
<organism evidence="3 4">
    <name type="scientific">Imperialibacter roseus</name>
    <dbReference type="NCBI Taxonomy" id="1324217"/>
    <lineage>
        <taxon>Bacteria</taxon>
        <taxon>Pseudomonadati</taxon>
        <taxon>Bacteroidota</taxon>
        <taxon>Cytophagia</taxon>
        <taxon>Cytophagales</taxon>
        <taxon>Flammeovirgaceae</taxon>
        <taxon>Imperialibacter</taxon>
    </lineage>
</organism>
<comment type="similarity">
    <text evidence="1">Belongs to the serpin family.</text>
</comment>
<dbReference type="RefSeq" id="WP_317487209.1">
    <property type="nucleotide sequence ID" value="NZ_CP136051.1"/>
</dbReference>
<protein>
    <submittedName>
        <fullName evidence="3">Serpin family protein</fullName>
    </submittedName>
</protein>